<keyword evidence="1" id="KW-0472">Membrane</keyword>
<reference evidence="2 3" key="1">
    <citation type="journal article" date="2019" name="Int. J. Syst. Evol. Microbiol.">
        <title>The Global Catalogue of Microorganisms (GCM) 10K type strain sequencing project: providing services to taxonomists for standard genome sequencing and annotation.</title>
        <authorList>
            <consortium name="The Broad Institute Genomics Platform"/>
            <consortium name="The Broad Institute Genome Sequencing Center for Infectious Disease"/>
            <person name="Wu L."/>
            <person name="Ma J."/>
        </authorList>
    </citation>
    <scope>NUCLEOTIDE SEQUENCE [LARGE SCALE GENOMIC DNA]</scope>
    <source>
        <strain evidence="2 3">JCM 14162</strain>
    </source>
</reference>
<proteinExistence type="predicted"/>
<protein>
    <recommendedName>
        <fullName evidence="4">DUF2846 domain-containing protein</fullName>
    </recommendedName>
</protein>
<gene>
    <name evidence="2" type="ORF">GCM10009096_25230</name>
</gene>
<organism evidence="2 3">
    <name type="scientific">Parasphingorhabdus litoris</name>
    <dbReference type="NCBI Taxonomy" id="394733"/>
    <lineage>
        <taxon>Bacteria</taxon>
        <taxon>Pseudomonadati</taxon>
        <taxon>Pseudomonadota</taxon>
        <taxon>Alphaproteobacteria</taxon>
        <taxon>Sphingomonadales</taxon>
        <taxon>Sphingomonadaceae</taxon>
        <taxon>Parasphingorhabdus</taxon>
    </lineage>
</organism>
<keyword evidence="3" id="KW-1185">Reference proteome</keyword>
<evidence type="ECO:0000313" key="2">
    <source>
        <dbReference type="EMBL" id="GAA0481932.1"/>
    </source>
</evidence>
<name>A0ABN1AQR5_9SPHN</name>
<feature type="transmembrane region" description="Helical" evidence="1">
    <location>
        <begin position="7"/>
        <end position="23"/>
    </location>
</feature>
<sequence>MKMTPQNIAIFIGALIIGLFLGFQYSGFAWLLIPLAIFVVVILLRNKSGEKADPEETVEAMKMIPAAGKARIYVMRKGFVAGQQGMNITIDGALNSQIRSKYFLMAEVDPGKHEIEAQMSSGSKSAAVSHELTLAEGEIALLDMKINMGALQGKPDFAEIRDAREANNMLTGLKLVRWK</sequence>
<dbReference type="EMBL" id="BAAAEM010000003">
    <property type="protein sequence ID" value="GAA0481932.1"/>
    <property type="molecule type" value="Genomic_DNA"/>
</dbReference>
<accession>A0ABN1AQR5</accession>
<keyword evidence="1" id="KW-0812">Transmembrane</keyword>
<evidence type="ECO:0000256" key="1">
    <source>
        <dbReference type="SAM" id="Phobius"/>
    </source>
</evidence>
<evidence type="ECO:0000313" key="3">
    <source>
        <dbReference type="Proteomes" id="UP001500713"/>
    </source>
</evidence>
<dbReference type="Proteomes" id="UP001500713">
    <property type="component" value="Unassembled WGS sequence"/>
</dbReference>
<keyword evidence="1" id="KW-1133">Transmembrane helix</keyword>
<comment type="caution">
    <text evidence="2">The sequence shown here is derived from an EMBL/GenBank/DDBJ whole genome shotgun (WGS) entry which is preliminary data.</text>
</comment>
<feature type="transmembrane region" description="Helical" evidence="1">
    <location>
        <begin position="29"/>
        <end position="46"/>
    </location>
</feature>
<evidence type="ECO:0008006" key="4">
    <source>
        <dbReference type="Google" id="ProtNLM"/>
    </source>
</evidence>